<gene>
    <name evidence="2" type="ORF">ANACOL_04259</name>
</gene>
<reference evidence="2" key="2">
    <citation type="submission" date="2013-09" db="EMBL/GenBank/DDBJ databases">
        <title>Draft genome sequence of Anaerotruncus colihominis(DSM 17241).</title>
        <authorList>
            <person name="Sudarsanam P."/>
            <person name="Ley R."/>
            <person name="Guruge J."/>
            <person name="Turnbaugh P.J."/>
            <person name="Mahowald M."/>
            <person name="Liep D."/>
            <person name="Gordon J."/>
        </authorList>
    </citation>
    <scope>NUCLEOTIDE SEQUENCE</scope>
    <source>
        <strain evidence="2">DSM 17241</strain>
    </source>
</reference>
<evidence type="ECO:0000313" key="3">
    <source>
        <dbReference type="Proteomes" id="UP000003803"/>
    </source>
</evidence>
<protein>
    <submittedName>
        <fullName evidence="2">Uncharacterized protein</fullName>
    </submittedName>
</protein>
<dbReference type="AlphaFoldDB" id="B0PHG6"/>
<comment type="caution">
    <text evidence="2">The sequence shown here is derived from an EMBL/GenBank/DDBJ whole genome shotgun (WGS) entry which is preliminary data.</text>
</comment>
<dbReference type="Proteomes" id="UP000003803">
    <property type="component" value="Unassembled WGS sequence"/>
</dbReference>
<proteinExistence type="predicted"/>
<evidence type="ECO:0000256" key="1">
    <source>
        <dbReference type="SAM" id="Phobius"/>
    </source>
</evidence>
<reference evidence="2" key="1">
    <citation type="submission" date="2007-11" db="EMBL/GenBank/DDBJ databases">
        <authorList>
            <person name="Fulton L."/>
            <person name="Clifton S."/>
            <person name="Fulton B."/>
            <person name="Xu J."/>
            <person name="Minx P."/>
            <person name="Pepin K.H."/>
            <person name="Johnson M."/>
            <person name="Thiruvilangam P."/>
            <person name="Bhonagiri V."/>
            <person name="Nash W.E."/>
            <person name="Mardis E.R."/>
            <person name="Wilson R.K."/>
        </authorList>
    </citation>
    <scope>NUCLEOTIDE SEQUENCE [LARGE SCALE GENOMIC DNA]</scope>
    <source>
        <strain evidence="2">DSM 17241</strain>
    </source>
</reference>
<organism evidence="2 3">
    <name type="scientific">Anaerotruncus colihominis DSM 17241</name>
    <dbReference type="NCBI Taxonomy" id="445972"/>
    <lineage>
        <taxon>Bacteria</taxon>
        <taxon>Bacillati</taxon>
        <taxon>Bacillota</taxon>
        <taxon>Clostridia</taxon>
        <taxon>Eubacteriales</taxon>
        <taxon>Oscillospiraceae</taxon>
        <taxon>Anaerotruncus</taxon>
    </lineage>
</organism>
<feature type="transmembrane region" description="Helical" evidence="1">
    <location>
        <begin position="12"/>
        <end position="32"/>
    </location>
</feature>
<accession>B0PHG6</accession>
<sequence>MKNIGKQPLGLAKWLPVSGVAEWAISTIYVLFQNNSIAK</sequence>
<keyword evidence="3" id="KW-1185">Reference proteome</keyword>
<keyword evidence="1" id="KW-0812">Transmembrane</keyword>
<name>B0PHG6_9FIRM</name>
<keyword evidence="1" id="KW-1133">Transmembrane helix</keyword>
<dbReference type="HOGENOM" id="CLU_3303766_0_0_9"/>
<dbReference type="EMBL" id="ABGD02000034">
    <property type="protein sequence ID" value="EDS08934.1"/>
    <property type="molecule type" value="Genomic_DNA"/>
</dbReference>
<keyword evidence="1" id="KW-0472">Membrane</keyword>
<evidence type="ECO:0000313" key="2">
    <source>
        <dbReference type="EMBL" id="EDS08934.1"/>
    </source>
</evidence>